<reference evidence="1 2" key="1">
    <citation type="submission" date="2021-12" db="EMBL/GenBank/DDBJ databases">
        <title>Discovery of the Pendulisporaceae a myxobacterial family with distinct sporulation behavior and unique specialized metabolism.</title>
        <authorList>
            <person name="Garcia R."/>
            <person name="Popoff A."/>
            <person name="Bader C.D."/>
            <person name="Loehr J."/>
            <person name="Walesch S."/>
            <person name="Walt C."/>
            <person name="Boldt J."/>
            <person name="Bunk B."/>
            <person name="Haeckl F.J.F.P.J."/>
            <person name="Gunesch A.P."/>
            <person name="Birkelbach J."/>
            <person name="Nuebel U."/>
            <person name="Pietschmann T."/>
            <person name="Bach T."/>
            <person name="Mueller R."/>
        </authorList>
    </citation>
    <scope>NUCLEOTIDE SEQUENCE [LARGE SCALE GENOMIC DNA]</scope>
    <source>
        <strain evidence="1 2">MSr12523</strain>
    </source>
</reference>
<gene>
    <name evidence="1" type="ORF">LZC95_19995</name>
</gene>
<organism evidence="1 2">
    <name type="scientific">Pendulispora brunnea</name>
    <dbReference type="NCBI Taxonomy" id="2905690"/>
    <lineage>
        <taxon>Bacteria</taxon>
        <taxon>Pseudomonadati</taxon>
        <taxon>Myxococcota</taxon>
        <taxon>Myxococcia</taxon>
        <taxon>Myxococcales</taxon>
        <taxon>Sorangiineae</taxon>
        <taxon>Pendulisporaceae</taxon>
        <taxon>Pendulispora</taxon>
    </lineage>
</organism>
<dbReference type="Proteomes" id="UP001379533">
    <property type="component" value="Chromosome"/>
</dbReference>
<evidence type="ECO:0008006" key="3">
    <source>
        <dbReference type="Google" id="ProtNLM"/>
    </source>
</evidence>
<sequence length="504" mass="52840">MPEPPYARVLVRINGGAPQRKGITAPGGASVQCVAESTVDWRAWRWELTDYPEGFAAPAGWALDPDGVIFSSDISPKAFSLPDAQNAFGKWLIRLTVNDGVDERGLFNPTRLVDESTAIETLSPFGLHDLGAGESEQFGGARKLWVAHWQANLRRLNAMLGPVATPSGNGFAHITNGVYDGEARLVRDADIVGPIDPAKVSMRAPTGTGFAHVTNGAYDAAAKLVQDADVAPAAQISSGKVNFGQGILFPSGAGIGAVGGGTRRILITGEVRGNDVNYEPLNFGGTIKPITGGTVTLTPAEYATMNIAFTGALTSAAEIVFPAVAGYSKLILNATTGAFTLSVKTPSGPSIPVPRGGLWVFCDGTKLMPGAPANGIVSVQAAHTTESSNYNMTNYADVPGLALTIPCLAGDKLKIESSIRLRPNSGYQAEAIVAVVDGAATVTLPETYRSRTQAEDEVHLCASTIYTVVTGGNVTVKEQYRSSTIQMYVAINPPSSLLVTQIRP</sequence>
<accession>A0ABZ2KK94</accession>
<dbReference type="RefSeq" id="WP_394849722.1">
    <property type="nucleotide sequence ID" value="NZ_CP089982.1"/>
</dbReference>
<keyword evidence="2" id="KW-1185">Reference proteome</keyword>
<dbReference type="EMBL" id="CP089982">
    <property type="protein sequence ID" value="WXA99092.1"/>
    <property type="molecule type" value="Genomic_DNA"/>
</dbReference>
<evidence type="ECO:0000313" key="2">
    <source>
        <dbReference type="Proteomes" id="UP001379533"/>
    </source>
</evidence>
<proteinExistence type="predicted"/>
<evidence type="ECO:0000313" key="1">
    <source>
        <dbReference type="EMBL" id="WXA99092.1"/>
    </source>
</evidence>
<protein>
    <recommendedName>
        <fullName evidence="3">Tail fiber protein</fullName>
    </recommendedName>
</protein>
<name>A0ABZ2KK94_9BACT</name>